<dbReference type="PROSITE" id="PS01278">
    <property type="entry name" value="MTTASE_RADICAL"/>
    <property type="match status" value="1"/>
</dbReference>
<dbReference type="HAMAP" id="MF_01865">
    <property type="entry name" value="MTTase_RimO"/>
    <property type="match status" value="1"/>
</dbReference>
<dbReference type="SFLD" id="SFLDG01061">
    <property type="entry name" value="methylthiotransferase"/>
    <property type="match status" value="1"/>
</dbReference>
<dbReference type="PROSITE" id="PS51918">
    <property type="entry name" value="RADICAL_SAM"/>
    <property type="match status" value="1"/>
</dbReference>
<dbReference type="FunFam" id="3.80.30.20:FF:000001">
    <property type="entry name" value="tRNA-2-methylthio-N(6)-dimethylallyladenosine synthase 2"/>
    <property type="match status" value="1"/>
</dbReference>
<comment type="function">
    <text evidence="8">Catalyzes the methylthiolation of an aspartic acid residue of ribosomal protein uS12.</text>
</comment>
<evidence type="ECO:0000256" key="8">
    <source>
        <dbReference type="HAMAP-Rule" id="MF_01865"/>
    </source>
</evidence>
<gene>
    <name evidence="8 11" type="primary">rimO</name>
    <name evidence="11" type="ORF">CA12_17230</name>
</gene>
<evidence type="ECO:0000256" key="2">
    <source>
        <dbReference type="ARBA" id="ARBA00022490"/>
    </source>
</evidence>
<dbReference type="KEGG" id="acaf:CA12_17230"/>
<evidence type="ECO:0000256" key="4">
    <source>
        <dbReference type="ARBA" id="ARBA00022691"/>
    </source>
</evidence>
<dbReference type="AlphaFoldDB" id="A0A517P8C7"/>
<dbReference type="CDD" id="cd01335">
    <property type="entry name" value="Radical_SAM"/>
    <property type="match status" value="1"/>
</dbReference>
<dbReference type="Pfam" id="PF00919">
    <property type="entry name" value="UPF0004"/>
    <property type="match status" value="1"/>
</dbReference>
<keyword evidence="11" id="KW-0689">Ribosomal protein</keyword>
<feature type="binding site" evidence="8">
    <location>
        <position position="39"/>
    </location>
    <ligand>
        <name>[4Fe-4S] cluster</name>
        <dbReference type="ChEBI" id="CHEBI:49883"/>
        <label>1</label>
    </ligand>
</feature>
<dbReference type="NCBIfam" id="TIGR00089">
    <property type="entry name" value="MiaB/RimO family radical SAM methylthiotransferase"/>
    <property type="match status" value="1"/>
</dbReference>
<dbReference type="GO" id="GO:0051539">
    <property type="term" value="F:4 iron, 4 sulfur cluster binding"/>
    <property type="evidence" value="ECO:0007669"/>
    <property type="project" value="UniProtKB-UniRule"/>
</dbReference>
<dbReference type="InterPro" id="IPR058240">
    <property type="entry name" value="rSAM_sf"/>
</dbReference>
<evidence type="ECO:0000256" key="1">
    <source>
        <dbReference type="ARBA" id="ARBA00022485"/>
    </source>
</evidence>
<dbReference type="Gene3D" id="3.40.50.12160">
    <property type="entry name" value="Methylthiotransferase, N-terminal domain"/>
    <property type="match status" value="1"/>
</dbReference>
<dbReference type="InterPro" id="IPR020612">
    <property type="entry name" value="Methylthiotransferase_CS"/>
</dbReference>
<proteinExistence type="inferred from homology"/>
<reference evidence="11 12" key="1">
    <citation type="submission" date="2019-02" db="EMBL/GenBank/DDBJ databases">
        <title>Deep-cultivation of Planctomycetes and their phenomic and genomic characterization uncovers novel biology.</title>
        <authorList>
            <person name="Wiegand S."/>
            <person name="Jogler M."/>
            <person name="Boedeker C."/>
            <person name="Pinto D."/>
            <person name="Vollmers J."/>
            <person name="Rivas-Marin E."/>
            <person name="Kohn T."/>
            <person name="Peeters S.H."/>
            <person name="Heuer A."/>
            <person name="Rast P."/>
            <person name="Oberbeckmann S."/>
            <person name="Bunk B."/>
            <person name="Jeske O."/>
            <person name="Meyerdierks A."/>
            <person name="Storesund J.E."/>
            <person name="Kallscheuer N."/>
            <person name="Luecker S."/>
            <person name="Lage O.M."/>
            <person name="Pohl T."/>
            <person name="Merkel B.J."/>
            <person name="Hornburger P."/>
            <person name="Mueller R.-W."/>
            <person name="Bruemmer F."/>
            <person name="Labrenz M."/>
            <person name="Spormann A.M."/>
            <person name="Op den Camp H."/>
            <person name="Overmann J."/>
            <person name="Amann R."/>
            <person name="Jetten M.S.M."/>
            <person name="Mascher T."/>
            <person name="Medema M.H."/>
            <person name="Devos D.P."/>
            <person name="Kaster A.-K."/>
            <person name="Ovreas L."/>
            <person name="Rohde M."/>
            <person name="Galperin M.Y."/>
            <person name="Jogler C."/>
        </authorList>
    </citation>
    <scope>NUCLEOTIDE SEQUENCE [LARGE SCALE GENOMIC DNA]</scope>
    <source>
        <strain evidence="11 12">CA12</strain>
    </source>
</reference>
<dbReference type="NCBIfam" id="TIGR01125">
    <property type="entry name" value="30S ribosomal protein S12 methylthiotransferase RimO"/>
    <property type="match status" value="1"/>
</dbReference>
<name>A0A517P8C7_9PLAN</name>
<dbReference type="SMART" id="SM00729">
    <property type="entry name" value="Elp3"/>
    <property type="match status" value="1"/>
</dbReference>
<dbReference type="Pfam" id="PF18693">
    <property type="entry name" value="TRAM_2"/>
    <property type="match status" value="1"/>
</dbReference>
<keyword evidence="11" id="KW-0687">Ribonucleoprotein</keyword>
<dbReference type="InterPro" id="IPR005839">
    <property type="entry name" value="Methylthiotransferase"/>
</dbReference>
<keyword evidence="12" id="KW-1185">Reference proteome</keyword>
<dbReference type="Gene3D" id="3.80.30.20">
    <property type="entry name" value="tm_1862 like domain"/>
    <property type="match status" value="1"/>
</dbReference>
<evidence type="ECO:0000313" key="11">
    <source>
        <dbReference type="EMBL" id="QDT15638.1"/>
    </source>
</evidence>
<evidence type="ECO:0000256" key="6">
    <source>
        <dbReference type="ARBA" id="ARBA00023004"/>
    </source>
</evidence>
<feature type="binding site" evidence="8">
    <location>
        <position position="196"/>
    </location>
    <ligand>
        <name>[4Fe-4S] cluster</name>
        <dbReference type="ChEBI" id="CHEBI:49883"/>
        <label>2</label>
        <note>4Fe-4S-S-AdoMet</note>
    </ligand>
</feature>
<protein>
    <recommendedName>
        <fullName evidence="8">Ribosomal protein uS12 methylthiotransferase RimO</fullName>
        <shortName evidence="8">uS12 MTTase</shortName>
        <shortName evidence="8">uS12 methylthiotransferase</shortName>
        <ecNumber evidence="8">2.8.4.4</ecNumber>
    </recommendedName>
    <alternativeName>
        <fullName evidence="8">Ribosomal protein uS12 (aspartate-C(3))-methylthiotransferase</fullName>
    </alternativeName>
    <alternativeName>
        <fullName evidence="8">Ribosome maturation factor RimO</fullName>
    </alternativeName>
</protein>
<dbReference type="GO" id="GO:0035599">
    <property type="term" value="F:aspartic acid methylthiotransferase activity"/>
    <property type="evidence" value="ECO:0007669"/>
    <property type="project" value="TreeGrafter"/>
</dbReference>
<evidence type="ECO:0000256" key="3">
    <source>
        <dbReference type="ARBA" id="ARBA00022679"/>
    </source>
</evidence>
<evidence type="ECO:0000256" key="7">
    <source>
        <dbReference type="ARBA" id="ARBA00023014"/>
    </source>
</evidence>
<feature type="domain" description="Radical SAM core" evidence="10">
    <location>
        <begin position="178"/>
        <end position="408"/>
    </location>
</feature>
<feature type="binding site" evidence="8">
    <location>
        <position position="199"/>
    </location>
    <ligand>
        <name>[4Fe-4S] cluster</name>
        <dbReference type="ChEBI" id="CHEBI:49883"/>
        <label>2</label>
        <note>4Fe-4S-S-AdoMet</note>
    </ligand>
</feature>
<dbReference type="InterPro" id="IPR038135">
    <property type="entry name" value="Methylthiotransferase_N_sf"/>
</dbReference>
<dbReference type="EC" id="2.8.4.4" evidence="8"/>
<dbReference type="SUPFAM" id="SSF102114">
    <property type="entry name" value="Radical SAM enzymes"/>
    <property type="match status" value="1"/>
</dbReference>
<dbReference type="InterPro" id="IPR012340">
    <property type="entry name" value="NA-bd_OB-fold"/>
</dbReference>
<dbReference type="SFLD" id="SFLDS00029">
    <property type="entry name" value="Radical_SAM"/>
    <property type="match status" value="1"/>
</dbReference>
<dbReference type="SFLD" id="SFLDF00274">
    <property type="entry name" value="ribosomal_protein_S12_methylth"/>
    <property type="match status" value="1"/>
</dbReference>
<keyword evidence="6 8" id="KW-0408">Iron</keyword>
<sequence length="497" mass="54057">MKNSLPILADPAASPFPASAPPVGDGAARGTYAFVSLGCPKNLVDSETMLGKLAASGYALVPDPDGADFVVVNTCGFIGPSREESKSVVREMLDLKAAGRTGGVVVAGCLPGRVGAEQVRKDLPGVDHVMNVFGRDEISTVADRLTEGRRGVSPVTEQRDVFRPAAIRALDDTARLRITPDHFAYLKISEGCDRTCTFCSIPMMRGRHVTKPIEQVVAEARELAADGVKELILVAQDTTYYGLDLYGEVRLAALLRALEEVDGLEWIRLMYLYPIHFTDELIDTIAGSGKVLPYLDMPLQHVSDRVLKRMTRRTNRAKTEELVGKLRDRIPNLVLRTTMLVGFPGETEAEFQELVDFVTDWRFERLGAFPFSPEPGTPSMKLDGHLPPEVCQERADALMAAQQTAAFAFADSLVGYELDVLIDSDEGNGVYTGRTFADAPEIDGSVRLTLPGGIDAELEIGAFIPAELTARDGYDWLATAALLDDDDEYSDDGPDDD</sequence>
<feature type="binding site" evidence="8">
    <location>
        <position position="192"/>
    </location>
    <ligand>
        <name>[4Fe-4S] cluster</name>
        <dbReference type="ChEBI" id="CHEBI:49883"/>
        <label>2</label>
        <note>4Fe-4S-S-AdoMet</note>
    </ligand>
</feature>
<dbReference type="GO" id="GO:0005829">
    <property type="term" value="C:cytosol"/>
    <property type="evidence" value="ECO:0007669"/>
    <property type="project" value="TreeGrafter"/>
</dbReference>
<keyword evidence="5 8" id="KW-0479">Metal-binding</keyword>
<evidence type="ECO:0000259" key="9">
    <source>
        <dbReference type="PROSITE" id="PS51449"/>
    </source>
</evidence>
<dbReference type="InterPro" id="IPR013848">
    <property type="entry name" value="Methylthiotransferase_N"/>
</dbReference>
<dbReference type="SFLD" id="SFLDG01082">
    <property type="entry name" value="B12-binding_domain_containing"/>
    <property type="match status" value="1"/>
</dbReference>
<dbReference type="PANTHER" id="PTHR43837:SF1">
    <property type="entry name" value="RIBOSOMAL PROTEIN US12 METHYLTHIOTRANSFERASE RIMO"/>
    <property type="match status" value="1"/>
</dbReference>
<keyword evidence="1 8" id="KW-0004">4Fe-4S</keyword>
<dbReference type="Proteomes" id="UP000318741">
    <property type="component" value="Chromosome"/>
</dbReference>
<dbReference type="PROSITE" id="PS51449">
    <property type="entry name" value="MTTASE_N"/>
    <property type="match status" value="1"/>
</dbReference>
<dbReference type="InterPro" id="IPR006638">
    <property type="entry name" value="Elp3/MiaA/NifB-like_rSAM"/>
</dbReference>
<dbReference type="PANTHER" id="PTHR43837">
    <property type="entry name" value="RIBOSOMAL PROTEIN S12 METHYLTHIOTRANSFERASE RIMO"/>
    <property type="match status" value="1"/>
</dbReference>
<feature type="binding site" evidence="8">
    <location>
        <position position="109"/>
    </location>
    <ligand>
        <name>[4Fe-4S] cluster</name>
        <dbReference type="ChEBI" id="CHEBI:49883"/>
        <label>1</label>
    </ligand>
</feature>
<dbReference type="EMBL" id="CP036265">
    <property type="protein sequence ID" value="QDT15638.1"/>
    <property type="molecule type" value="Genomic_DNA"/>
</dbReference>
<accession>A0A517P8C7</accession>
<dbReference type="GO" id="GO:0005840">
    <property type="term" value="C:ribosome"/>
    <property type="evidence" value="ECO:0007669"/>
    <property type="project" value="UniProtKB-KW"/>
</dbReference>
<keyword evidence="4 8" id="KW-0949">S-adenosyl-L-methionine</keyword>
<organism evidence="11 12">
    <name type="scientific">Alienimonas californiensis</name>
    <dbReference type="NCBI Taxonomy" id="2527989"/>
    <lineage>
        <taxon>Bacteria</taxon>
        <taxon>Pseudomonadati</taxon>
        <taxon>Planctomycetota</taxon>
        <taxon>Planctomycetia</taxon>
        <taxon>Planctomycetales</taxon>
        <taxon>Planctomycetaceae</taxon>
        <taxon>Alienimonas</taxon>
    </lineage>
</organism>
<dbReference type="Pfam" id="PF04055">
    <property type="entry name" value="Radical_SAM"/>
    <property type="match status" value="1"/>
</dbReference>
<dbReference type="GO" id="GO:0103039">
    <property type="term" value="F:protein methylthiotransferase activity"/>
    <property type="evidence" value="ECO:0007669"/>
    <property type="project" value="UniProtKB-EC"/>
</dbReference>
<dbReference type="InterPro" id="IPR002792">
    <property type="entry name" value="TRAM_dom"/>
</dbReference>
<evidence type="ECO:0000313" key="12">
    <source>
        <dbReference type="Proteomes" id="UP000318741"/>
    </source>
</evidence>
<dbReference type="GO" id="GO:0046872">
    <property type="term" value="F:metal ion binding"/>
    <property type="evidence" value="ECO:0007669"/>
    <property type="project" value="UniProtKB-KW"/>
</dbReference>
<feature type="domain" description="MTTase N-terminal" evidence="9">
    <location>
        <begin position="30"/>
        <end position="147"/>
    </location>
</feature>
<keyword evidence="2 8" id="KW-0963">Cytoplasm</keyword>
<comment type="subcellular location">
    <subcellularLocation>
        <location evidence="8">Cytoplasm</location>
    </subcellularLocation>
</comment>
<evidence type="ECO:0000259" key="10">
    <source>
        <dbReference type="PROSITE" id="PS51918"/>
    </source>
</evidence>
<dbReference type="RefSeq" id="WP_242688164.1">
    <property type="nucleotide sequence ID" value="NZ_CP036265.1"/>
</dbReference>
<comment type="similarity">
    <text evidence="8">Belongs to the methylthiotransferase family. RimO subfamily.</text>
</comment>
<dbReference type="GO" id="GO:0006400">
    <property type="term" value="P:tRNA modification"/>
    <property type="evidence" value="ECO:0007669"/>
    <property type="project" value="InterPro"/>
</dbReference>
<dbReference type="InterPro" id="IPR005840">
    <property type="entry name" value="Ribosomal_uS12_MeSTrfase_RimO"/>
</dbReference>
<dbReference type="InterPro" id="IPR007197">
    <property type="entry name" value="rSAM"/>
</dbReference>
<dbReference type="Gene3D" id="2.40.50.140">
    <property type="entry name" value="Nucleic acid-binding proteins"/>
    <property type="match status" value="1"/>
</dbReference>
<dbReference type="InterPro" id="IPR023404">
    <property type="entry name" value="rSAM_horseshoe"/>
</dbReference>
<comment type="catalytic activity">
    <reaction evidence="8">
        <text>L-aspartate(89)-[ribosomal protein uS12]-hydrogen + (sulfur carrier)-SH + AH2 + 2 S-adenosyl-L-methionine = 3-methylsulfanyl-L-aspartate(89)-[ribosomal protein uS12]-hydrogen + (sulfur carrier)-H + 5'-deoxyadenosine + L-methionine + A + S-adenosyl-L-homocysteine + 2 H(+)</text>
        <dbReference type="Rhea" id="RHEA:37087"/>
        <dbReference type="Rhea" id="RHEA-COMP:10460"/>
        <dbReference type="Rhea" id="RHEA-COMP:10461"/>
        <dbReference type="Rhea" id="RHEA-COMP:14737"/>
        <dbReference type="Rhea" id="RHEA-COMP:14739"/>
        <dbReference type="ChEBI" id="CHEBI:13193"/>
        <dbReference type="ChEBI" id="CHEBI:15378"/>
        <dbReference type="ChEBI" id="CHEBI:17319"/>
        <dbReference type="ChEBI" id="CHEBI:17499"/>
        <dbReference type="ChEBI" id="CHEBI:29917"/>
        <dbReference type="ChEBI" id="CHEBI:29961"/>
        <dbReference type="ChEBI" id="CHEBI:57844"/>
        <dbReference type="ChEBI" id="CHEBI:57856"/>
        <dbReference type="ChEBI" id="CHEBI:59789"/>
        <dbReference type="ChEBI" id="CHEBI:64428"/>
        <dbReference type="ChEBI" id="CHEBI:73599"/>
        <dbReference type="EC" id="2.8.4.4"/>
    </reaction>
</comment>
<feature type="binding site" evidence="8">
    <location>
        <position position="75"/>
    </location>
    <ligand>
        <name>[4Fe-4S] cluster</name>
        <dbReference type="ChEBI" id="CHEBI:49883"/>
        <label>1</label>
    </ligand>
</feature>
<comment type="cofactor">
    <cofactor evidence="8">
        <name>[4Fe-4S] cluster</name>
        <dbReference type="ChEBI" id="CHEBI:49883"/>
    </cofactor>
    <text evidence="8">Binds 2 [4Fe-4S] clusters. One cluster is coordinated with 3 cysteines and an exchangeable S-adenosyl-L-methionine.</text>
</comment>
<keyword evidence="7 8" id="KW-0411">Iron-sulfur</keyword>
<evidence type="ECO:0000256" key="5">
    <source>
        <dbReference type="ARBA" id="ARBA00022723"/>
    </source>
</evidence>
<keyword evidence="3 8" id="KW-0808">Transferase</keyword>